<keyword evidence="1" id="KW-0812">Transmembrane</keyword>
<protein>
    <submittedName>
        <fullName evidence="2">Uncharacterized protein</fullName>
    </submittedName>
</protein>
<evidence type="ECO:0000313" key="2">
    <source>
        <dbReference type="EMBL" id="KAH7319790.1"/>
    </source>
</evidence>
<keyword evidence="3" id="KW-1185">Reference proteome</keyword>
<proteinExistence type="predicted"/>
<comment type="caution">
    <text evidence="2">The sequence shown here is derived from an EMBL/GenBank/DDBJ whole genome shotgun (WGS) entry which is preliminary data.</text>
</comment>
<dbReference type="AlphaFoldDB" id="A0A8K0WSF2"/>
<organism evidence="2 3">
    <name type="scientific">Stachybotrys elegans</name>
    <dbReference type="NCBI Taxonomy" id="80388"/>
    <lineage>
        <taxon>Eukaryota</taxon>
        <taxon>Fungi</taxon>
        <taxon>Dikarya</taxon>
        <taxon>Ascomycota</taxon>
        <taxon>Pezizomycotina</taxon>
        <taxon>Sordariomycetes</taxon>
        <taxon>Hypocreomycetidae</taxon>
        <taxon>Hypocreales</taxon>
        <taxon>Stachybotryaceae</taxon>
        <taxon>Stachybotrys</taxon>
    </lineage>
</organism>
<feature type="transmembrane region" description="Helical" evidence="1">
    <location>
        <begin position="16"/>
        <end position="38"/>
    </location>
</feature>
<keyword evidence="1" id="KW-1133">Transmembrane helix</keyword>
<feature type="transmembrane region" description="Helical" evidence="1">
    <location>
        <begin position="58"/>
        <end position="77"/>
    </location>
</feature>
<accession>A0A8K0WSF2</accession>
<evidence type="ECO:0000256" key="1">
    <source>
        <dbReference type="SAM" id="Phobius"/>
    </source>
</evidence>
<name>A0A8K0WSF2_9HYPO</name>
<sequence length="224" mass="25008">MSLDRRPCCGCPHDSHLFLFAFSSLLASSGLLMTLLGSSSLPQIQPPPCVSHGGKKPTSMTLGAPVVPFAAVDWLVLSKYRYRNWSLALRPRPLVAHDPKLSSRLASISRPCSVTRKVIGIRDACCITVVTVRLVAASSHLAWLDRLASACRDTLRAENFHHREIVKYRYFWDRASCLVRAPCMYLLNNFHLMGQSPPPSLLSRNHALVLHSFCSSHELIFILF</sequence>
<reference evidence="2" key="1">
    <citation type="journal article" date="2021" name="Nat. Commun.">
        <title>Genetic determinants of endophytism in the Arabidopsis root mycobiome.</title>
        <authorList>
            <person name="Mesny F."/>
            <person name="Miyauchi S."/>
            <person name="Thiergart T."/>
            <person name="Pickel B."/>
            <person name="Atanasova L."/>
            <person name="Karlsson M."/>
            <person name="Huettel B."/>
            <person name="Barry K.W."/>
            <person name="Haridas S."/>
            <person name="Chen C."/>
            <person name="Bauer D."/>
            <person name="Andreopoulos W."/>
            <person name="Pangilinan J."/>
            <person name="LaButti K."/>
            <person name="Riley R."/>
            <person name="Lipzen A."/>
            <person name="Clum A."/>
            <person name="Drula E."/>
            <person name="Henrissat B."/>
            <person name="Kohler A."/>
            <person name="Grigoriev I.V."/>
            <person name="Martin F.M."/>
            <person name="Hacquard S."/>
        </authorList>
    </citation>
    <scope>NUCLEOTIDE SEQUENCE</scope>
    <source>
        <strain evidence="2">MPI-CAGE-CH-0235</strain>
    </source>
</reference>
<gene>
    <name evidence="2" type="ORF">B0I35DRAFT_220685</name>
</gene>
<evidence type="ECO:0000313" key="3">
    <source>
        <dbReference type="Proteomes" id="UP000813444"/>
    </source>
</evidence>
<dbReference type="Proteomes" id="UP000813444">
    <property type="component" value="Unassembled WGS sequence"/>
</dbReference>
<keyword evidence="1" id="KW-0472">Membrane</keyword>
<dbReference type="EMBL" id="JAGPNK010000006">
    <property type="protein sequence ID" value="KAH7319790.1"/>
    <property type="molecule type" value="Genomic_DNA"/>
</dbReference>